<evidence type="ECO:0000313" key="1">
    <source>
        <dbReference type="EMBL" id="VDM84626.1"/>
    </source>
</evidence>
<evidence type="ECO:0000313" key="2">
    <source>
        <dbReference type="Proteomes" id="UP000270094"/>
    </source>
</evidence>
<reference evidence="1 2" key="1">
    <citation type="submission" date="2018-11" db="EMBL/GenBank/DDBJ databases">
        <authorList>
            <consortium name="Pathogen Informatics"/>
        </authorList>
    </citation>
    <scope>NUCLEOTIDE SEQUENCE [LARGE SCALE GENOMIC DNA]</scope>
</reference>
<proteinExistence type="predicted"/>
<dbReference type="EMBL" id="UYYB01131651">
    <property type="protein sequence ID" value="VDM84626.1"/>
    <property type="molecule type" value="Genomic_DNA"/>
</dbReference>
<dbReference type="AlphaFoldDB" id="A0A3P7JMP8"/>
<accession>A0A3P7JMP8</accession>
<dbReference type="Proteomes" id="UP000270094">
    <property type="component" value="Unassembled WGS sequence"/>
</dbReference>
<gene>
    <name evidence="1" type="ORF">SVUK_LOCUS19624</name>
</gene>
<dbReference type="OrthoDB" id="26401at2759"/>
<organism evidence="1 2">
    <name type="scientific">Strongylus vulgaris</name>
    <name type="common">Blood worm</name>
    <dbReference type="NCBI Taxonomy" id="40348"/>
    <lineage>
        <taxon>Eukaryota</taxon>
        <taxon>Metazoa</taxon>
        <taxon>Ecdysozoa</taxon>
        <taxon>Nematoda</taxon>
        <taxon>Chromadorea</taxon>
        <taxon>Rhabditida</taxon>
        <taxon>Rhabditina</taxon>
        <taxon>Rhabditomorpha</taxon>
        <taxon>Strongyloidea</taxon>
        <taxon>Strongylidae</taxon>
        <taxon>Strongylus</taxon>
    </lineage>
</organism>
<name>A0A3P7JMP8_STRVU</name>
<protein>
    <submittedName>
        <fullName evidence="1">Uncharacterized protein</fullName>
    </submittedName>
</protein>
<keyword evidence="2" id="KW-1185">Reference proteome</keyword>
<sequence>MPVPYYYGLAPMVLPPLDDVISIALRGPGVEELHFDLTNEKRKNELIEILTSGHGRVPISVTESCLDEHELAQQEDWTLRQIFDHRVDRPSCKITKLAKELERMKMPSHPGGAGDLRWRSIDNAPAVRQYLKTLHMILTSGHGRVPISVTESQVIREGPEIYGGVQLTMPQQSDSI</sequence>